<dbReference type="PANTHER" id="PTHR43201">
    <property type="entry name" value="ACYL-COA SYNTHETASE"/>
    <property type="match status" value="1"/>
</dbReference>
<gene>
    <name evidence="5" type="ORF">ET495_04210</name>
</gene>
<dbReference type="Pfam" id="PF00501">
    <property type="entry name" value="AMP-binding"/>
    <property type="match status" value="1"/>
</dbReference>
<dbReference type="EMBL" id="CP035495">
    <property type="protein sequence ID" value="QAY62585.1"/>
    <property type="molecule type" value="Genomic_DNA"/>
</dbReference>
<dbReference type="PROSITE" id="PS00455">
    <property type="entry name" value="AMP_BINDING"/>
    <property type="match status" value="1"/>
</dbReference>
<dbReference type="InterPro" id="IPR025110">
    <property type="entry name" value="AMP-bd_C"/>
</dbReference>
<comment type="similarity">
    <text evidence="1">Belongs to the ATP-dependent AMP-binding enzyme family.</text>
</comment>
<evidence type="ECO:0000313" key="5">
    <source>
        <dbReference type="EMBL" id="QAY62585.1"/>
    </source>
</evidence>
<dbReference type="Gene3D" id="3.40.50.12780">
    <property type="entry name" value="N-terminal domain of ligase-like"/>
    <property type="match status" value="1"/>
</dbReference>
<dbReference type="Pfam" id="PF13193">
    <property type="entry name" value="AMP-binding_C"/>
    <property type="match status" value="1"/>
</dbReference>
<dbReference type="GO" id="GO:0031956">
    <property type="term" value="F:medium-chain fatty acid-CoA ligase activity"/>
    <property type="evidence" value="ECO:0007669"/>
    <property type="project" value="TreeGrafter"/>
</dbReference>
<dbReference type="AlphaFoldDB" id="A0A4P6EJP6"/>
<dbReference type="InterPro" id="IPR042099">
    <property type="entry name" value="ANL_N_sf"/>
</dbReference>
<keyword evidence="6" id="KW-1185">Reference proteome</keyword>
<evidence type="ECO:0000313" key="6">
    <source>
        <dbReference type="Proteomes" id="UP000291758"/>
    </source>
</evidence>
<reference evidence="5 6" key="1">
    <citation type="submission" date="2019-01" db="EMBL/GenBank/DDBJ databases">
        <title>Genome sequencing of strain 2JSPR-7.</title>
        <authorList>
            <person name="Heo J."/>
            <person name="Kim S.-J."/>
            <person name="Kim J.-S."/>
            <person name="Hong S.-B."/>
            <person name="Kwon S.-W."/>
        </authorList>
    </citation>
    <scope>NUCLEOTIDE SEQUENCE [LARGE SCALE GENOMIC DNA]</scope>
    <source>
        <strain evidence="5 6">2JSPR-7</strain>
    </source>
</reference>
<organism evidence="5 6">
    <name type="scientific">Xylanimonas allomyrinae</name>
    <dbReference type="NCBI Taxonomy" id="2509459"/>
    <lineage>
        <taxon>Bacteria</taxon>
        <taxon>Bacillati</taxon>
        <taxon>Actinomycetota</taxon>
        <taxon>Actinomycetes</taxon>
        <taxon>Micrococcales</taxon>
        <taxon>Promicromonosporaceae</taxon>
        <taxon>Xylanimonas</taxon>
    </lineage>
</organism>
<dbReference type="SUPFAM" id="SSF56801">
    <property type="entry name" value="Acetyl-CoA synthetase-like"/>
    <property type="match status" value="1"/>
</dbReference>
<dbReference type="KEGG" id="xyl:ET495_04210"/>
<feature type="domain" description="AMP-dependent synthetase/ligase" evidence="3">
    <location>
        <begin position="26"/>
        <end position="388"/>
    </location>
</feature>
<evidence type="ECO:0000259" key="4">
    <source>
        <dbReference type="Pfam" id="PF13193"/>
    </source>
</evidence>
<dbReference type="GO" id="GO:0006631">
    <property type="term" value="P:fatty acid metabolic process"/>
    <property type="evidence" value="ECO:0007669"/>
    <property type="project" value="TreeGrafter"/>
</dbReference>
<dbReference type="PANTHER" id="PTHR43201:SF5">
    <property type="entry name" value="MEDIUM-CHAIN ACYL-COA LIGASE ACSF2, MITOCHONDRIAL"/>
    <property type="match status" value="1"/>
</dbReference>
<feature type="domain" description="AMP-binding enzyme C-terminal" evidence="4">
    <location>
        <begin position="449"/>
        <end position="523"/>
    </location>
</feature>
<dbReference type="Gene3D" id="3.30.300.30">
    <property type="match status" value="1"/>
</dbReference>
<dbReference type="Proteomes" id="UP000291758">
    <property type="component" value="Chromosome"/>
</dbReference>
<evidence type="ECO:0000256" key="2">
    <source>
        <dbReference type="ARBA" id="ARBA00022598"/>
    </source>
</evidence>
<evidence type="ECO:0000256" key="1">
    <source>
        <dbReference type="ARBA" id="ARBA00006432"/>
    </source>
</evidence>
<evidence type="ECO:0000259" key="3">
    <source>
        <dbReference type="Pfam" id="PF00501"/>
    </source>
</evidence>
<dbReference type="RefSeq" id="WP_129202855.1">
    <property type="nucleotide sequence ID" value="NZ_CP035495.1"/>
</dbReference>
<protein>
    <submittedName>
        <fullName evidence="5">ATP-dependent acyl-CoA ligase</fullName>
    </submittedName>
</protein>
<dbReference type="OrthoDB" id="9803968at2"/>
<keyword evidence="2 5" id="KW-0436">Ligase</keyword>
<dbReference type="InterPro" id="IPR000873">
    <property type="entry name" value="AMP-dep_synth/lig_dom"/>
</dbReference>
<accession>A0A4P6EJP6</accession>
<name>A0A4P6EJP6_9MICO</name>
<dbReference type="InterPro" id="IPR020845">
    <property type="entry name" value="AMP-binding_CS"/>
</dbReference>
<sequence length="541" mass="57948">MTHLRVREHPWRDWAPGRRTVSQMLTHAAETEPRRLVLTVGERRYTAQDLVGTAAGVAAALRALGAGRGSRVAMLSPNRAESLEVLFGAAWNGSVLVPLNPALRGDSLRHQLLRTRPSVVVFDRSTAAQLRAVSDVLDEIGDPPRVIVGSDALDAVDHDLAPEVEEWLASSVPYAPAPAGAGPVEVSPSDPAAVLFTSGTTGPPKGVVIPHGQLWWWAVISGEELELGSDDVLYTCLPLFHTNALTTPLQALASGARAVIGPKFSVSRFWGRVAQAGATVTYVLGAMSTMLWNRRPAQFEPAQRGRLRRILGPGIDPALKPRFEAFFGVAVVEGFGMTEIGVPLYTPVGLPMCGAVGVPHPDYEVALLDADGTVLEGVATGELAVRPMQPSMISTGYLDDPAATSASRTDLWFHTGDLVARDADGVYRWRDRIKDSIRRRGENISSHDVEQAVRRHPAVADAAAVAVPSELGEDEVLVVVQLADGHAFEPEELIATAAENLPAFALPRFLRVVDELPLTANGKVSKAMLRAAGVTAEVWSR</sequence>
<proteinExistence type="inferred from homology"/>
<dbReference type="InterPro" id="IPR045851">
    <property type="entry name" value="AMP-bd_C_sf"/>
</dbReference>